<reference evidence="2" key="1">
    <citation type="submission" date="2021-02" db="EMBL/GenBank/DDBJ databases">
        <authorList>
            <person name="Nowell W R."/>
        </authorList>
    </citation>
    <scope>NUCLEOTIDE SEQUENCE</scope>
</reference>
<proteinExistence type="predicted"/>
<dbReference type="AlphaFoldDB" id="A0A815QSU1"/>
<evidence type="ECO:0000313" key="4">
    <source>
        <dbReference type="Proteomes" id="UP000663829"/>
    </source>
</evidence>
<sequence>MIYEVLFVPATNNAMTEQSSSIHALKESITTGQSSDDESSDVEEAAVTKPHSQQTLELVVPPESMDHEVATRELSSKTHCQQSLSRQSQQKRQPPLRVYPHENTIILRTNETHDQHLLDMERNNRTQLNRHRGYCEFRPLKYFNVGQSWLVDNLHSCYEGVTKKLLTLWLDKKYRLFGWSIRKKMDDLDRALSRLYLPSTTSRTPRSIYKFKYYKASEYNVIVHFGFTAFEKFLPKKFYNHFLKFVFAMNIGNGQHQNLNDIQHVTEMLDDFDKESDTLYTVRHHNSNIHTMRHVHLSLKRQAPLYEYTTFFSENMNKILKSLAHGTVEHPKQLISSIELSRSALFHIQTPSYPLLLLSYVKDLLDEKTKASTATSLLTPAVKCYRRYEPFFS</sequence>
<dbReference type="OrthoDB" id="3239894at2759"/>
<dbReference type="EMBL" id="CAJOBC010085778">
    <property type="protein sequence ID" value="CAF4335582.1"/>
    <property type="molecule type" value="Genomic_DNA"/>
</dbReference>
<gene>
    <name evidence="2" type="ORF">GPM918_LOCUS35297</name>
    <name evidence="3" type="ORF">SRO942_LOCUS36016</name>
</gene>
<dbReference type="Proteomes" id="UP000681722">
    <property type="component" value="Unassembled WGS sequence"/>
</dbReference>
<dbReference type="Proteomes" id="UP000663829">
    <property type="component" value="Unassembled WGS sequence"/>
</dbReference>
<feature type="region of interest" description="Disordered" evidence="1">
    <location>
        <begin position="28"/>
        <end position="54"/>
    </location>
</feature>
<comment type="caution">
    <text evidence="2">The sequence shown here is derived from an EMBL/GenBank/DDBJ whole genome shotgun (WGS) entry which is preliminary data.</text>
</comment>
<protein>
    <submittedName>
        <fullName evidence="2">Uncharacterized protein</fullName>
    </submittedName>
</protein>
<keyword evidence="4" id="KW-1185">Reference proteome</keyword>
<organism evidence="2 4">
    <name type="scientific">Didymodactylos carnosus</name>
    <dbReference type="NCBI Taxonomy" id="1234261"/>
    <lineage>
        <taxon>Eukaryota</taxon>
        <taxon>Metazoa</taxon>
        <taxon>Spiralia</taxon>
        <taxon>Gnathifera</taxon>
        <taxon>Rotifera</taxon>
        <taxon>Eurotatoria</taxon>
        <taxon>Bdelloidea</taxon>
        <taxon>Philodinida</taxon>
        <taxon>Philodinidae</taxon>
        <taxon>Didymodactylos</taxon>
    </lineage>
</organism>
<feature type="region of interest" description="Disordered" evidence="1">
    <location>
        <begin position="72"/>
        <end position="97"/>
    </location>
</feature>
<accession>A0A815QSU1</accession>
<dbReference type="EMBL" id="CAJNOQ010020312">
    <property type="protein sequence ID" value="CAF1466515.1"/>
    <property type="molecule type" value="Genomic_DNA"/>
</dbReference>
<feature type="non-terminal residue" evidence="2">
    <location>
        <position position="1"/>
    </location>
</feature>
<feature type="compositionally biased region" description="Low complexity" evidence="1">
    <location>
        <begin position="81"/>
        <end position="96"/>
    </location>
</feature>
<feature type="compositionally biased region" description="Acidic residues" evidence="1">
    <location>
        <begin position="35"/>
        <end position="44"/>
    </location>
</feature>
<dbReference type="PANTHER" id="PTHR46579:SF1">
    <property type="entry name" value="F5_8 TYPE C DOMAIN-CONTAINING PROTEIN"/>
    <property type="match status" value="1"/>
</dbReference>
<dbReference type="PANTHER" id="PTHR46579">
    <property type="entry name" value="F5/8 TYPE C DOMAIN-CONTAINING PROTEIN-RELATED"/>
    <property type="match status" value="1"/>
</dbReference>
<evidence type="ECO:0000313" key="3">
    <source>
        <dbReference type="EMBL" id="CAF4335582.1"/>
    </source>
</evidence>
<evidence type="ECO:0000256" key="1">
    <source>
        <dbReference type="SAM" id="MobiDB-lite"/>
    </source>
</evidence>
<name>A0A815QSU1_9BILA</name>
<evidence type="ECO:0000313" key="2">
    <source>
        <dbReference type="EMBL" id="CAF1466515.1"/>
    </source>
</evidence>